<feature type="domain" description="EXS" evidence="12">
    <location>
        <begin position="543"/>
        <end position="737"/>
    </location>
</feature>
<evidence type="ECO:0000313" key="15">
    <source>
        <dbReference type="Proteomes" id="UP001206925"/>
    </source>
</evidence>
<evidence type="ECO:0000256" key="5">
    <source>
        <dbReference type="ARBA" id="ARBA00022592"/>
    </source>
</evidence>
<evidence type="ECO:0000256" key="3">
    <source>
        <dbReference type="ARBA" id="ARBA00022448"/>
    </source>
</evidence>
<keyword evidence="5" id="KW-0592">Phosphate transport</keyword>
<keyword evidence="8 11" id="KW-0472">Membrane</keyword>
<dbReference type="Pfam" id="PF03105">
    <property type="entry name" value="SPX"/>
    <property type="match status" value="1"/>
</dbReference>
<dbReference type="GO" id="GO:0016036">
    <property type="term" value="P:cellular response to phosphate starvation"/>
    <property type="evidence" value="ECO:0007669"/>
    <property type="project" value="TreeGrafter"/>
</dbReference>
<evidence type="ECO:0000259" key="12">
    <source>
        <dbReference type="PROSITE" id="PS51380"/>
    </source>
</evidence>
<comment type="caution">
    <text evidence="14">The sequence shown here is derived from an EMBL/GenBank/DDBJ whole genome shotgun (WGS) entry which is preliminary data.</text>
</comment>
<protein>
    <recommendedName>
        <fullName evidence="16">Phosphate transporter PHO1-like protein 5</fullName>
    </recommendedName>
</protein>
<dbReference type="AlphaFoldDB" id="A0AAD5D1M1"/>
<keyword evidence="10" id="KW-0175">Coiled coil</keyword>
<dbReference type="InterPro" id="IPR004331">
    <property type="entry name" value="SPX_dom"/>
</dbReference>
<dbReference type="GO" id="GO:0005802">
    <property type="term" value="C:trans-Golgi network"/>
    <property type="evidence" value="ECO:0007669"/>
    <property type="project" value="TreeGrafter"/>
</dbReference>
<feature type="domain" description="SPX" evidence="13">
    <location>
        <begin position="3"/>
        <end position="309"/>
    </location>
</feature>
<dbReference type="PANTHER" id="PTHR10783:SF112">
    <property type="entry name" value="EXS-RELATED"/>
    <property type="match status" value="1"/>
</dbReference>
<comment type="similarity">
    <text evidence="2">Belongs to the SYG1 (TC 2.A.94) family.</text>
</comment>
<feature type="transmembrane region" description="Helical" evidence="11">
    <location>
        <begin position="403"/>
        <end position="425"/>
    </location>
</feature>
<feature type="non-terminal residue" evidence="14">
    <location>
        <position position="1"/>
    </location>
</feature>
<dbReference type="Proteomes" id="UP001206925">
    <property type="component" value="Unassembled WGS sequence"/>
</dbReference>
<keyword evidence="3" id="KW-0813">Transport</keyword>
<dbReference type="GO" id="GO:0000822">
    <property type="term" value="F:inositol hexakisphosphate binding"/>
    <property type="evidence" value="ECO:0007669"/>
    <property type="project" value="TreeGrafter"/>
</dbReference>
<dbReference type="EMBL" id="JAMZMK010006153">
    <property type="protein sequence ID" value="KAI7750441.1"/>
    <property type="molecule type" value="Genomic_DNA"/>
</dbReference>
<gene>
    <name evidence="14" type="ORF">M8C21_004694</name>
</gene>
<keyword evidence="4" id="KW-1003">Cell membrane</keyword>
<dbReference type="Pfam" id="PF03124">
    <property type="entry name" value="EXS"/>
    <property type="match status" value="1"/>
</dbReference>
<evidence type="ECO:0000313" key="14">
    <source>
        <dbReference type="EMBL" id="KAI7750441.1"/>
    </source>
</evidence>
<dbReference type="PROSITE" id="PS51380">
    <property type="entry name" value="EXS"/>
    <property type="match status" value="1"/>
</dbReference>
<evidence type="ECO:0000256" key="6">
    <source>
        <dbReference type="ARBA" id="ARBA00022692"/>
    </source>
</evidence>
<evidence type="ECO:0000256" key="1">
    <source>
        <dbReference type="ARBA" id="ARBA00004651"/>
    </source>
</evidence>
<sequence>LAMKFGKEFASQMVPEWQEAYMNYNYLKTLLKQILIFHQRKTRSQEIPKNSRSVMLSKEVSLKRNLTLFRAFSGLTGGYGNSSPRKDKEDDVILVNVMQEADEEQGDDGDQTYQTIFLRSSEEGGDLEHIFFERLDDEFNKVIRFYKSKVEEVVMQAEELSNQMDALIALRIKVINPTAATAGSSFINRTDTGLNPLEVIHEEKQEKRTEVSKGYKMASLDVLNHVKINTPKTPLSTVKNVFKCLKFDIHLNKNEVKVAEEKLEQAFVEFHQKLRFLKNYAFLNQLAFSKIMKKYDKITSRNASYAYMKMVEESYLSQSEEVAKIIDRVEAVFIKHFCNGNRPQGMDTLRPKTKREKHRITFLVGCFFGLSLALMMAIIVSVHARDLLKSAGRTQYMNTIFPLYSMFGFLVLHILMYAGNVYFWARYRVNYSFIFGFKPGTELGFKEVLLLGFGLSVLTLAASMHAVILTAVCPFDIFYRANRFFLLVCLWHCICAPLYAVTLPDFFLADQFTSQVQLLRNLQFYVCYYGWGDFKRRNAETCNNSKVYDVLFIVTAVIPYWIRLLQCIRRWNDGRDSTQALNGLKYFSTIVALVTRTIYSQKGGIAMKVISAFTSGVATIFSTYWDIVMDWGLLTKNSHNPLLRDKLILPSRSIYFIAMVLNVILRLAWMQTVLDFHELPFLHKNALTAIFANLEIIRRGIWNFFRLENEHLNNVGKFRAVKSVPLPFSYEEGYKNL</sequence>
<organism evidence="14 15">
    <name type="scientific">Ambrosia artemisiifolia</name>
    <name type="common">Common ragweed</name>
    <dbReference type="NCBI Taxonomy" id="4212"/>
    <lineage>
        <taxon>Eukaryota</taxon>
        <taxon>Viridiplantae</taxon>
        <taxon>Streptophyta</taxon>
        <taxon>Embryophyta</taxon>
        <taxon>Tracheophyta</taxon>
        <taxon>Spermatophyta</taxon>
        <taxon>Magnoliopsida</taxon>
        <taxon>eudicotyledons</taxon>
        <taxon>Gunneridae</taxon>
        <taxon>Pentapetalae</taxon>
        <taxon>asterids</taxon>
        <taxon>campanulids</taxon>
        <taxon>Asterales</taxon>
        <taxon>Asteraceae</taxon>
        <taxon>Asteroideae</taxon>
        <taxon>Heliantheae alliance</taxon>
        <taxon>Heliantheae</taxon>
        <taxon>Ambrosia</taxon>
    </lineage>
</organism>
<evidence type="ECO:0000259" key="13">
    <source>
        <dbReference type="PROSITE" id="PS51382"/>
    </source>
</evidence>
<comment type="subcellular location">
    <subcellularLocation>
        <location evidence="1">Cell membrane</location>
        <topology evidence="1">Multi-pass membrane protein</topology>
    </subcellularLocation>
</comment>
<dbReference type="GO" id="GO:0006817">
    <property type="term" value="P:phosphate ion transport"/>
    <property type="evidence" value="ECO:0007669"/>
    <property type="project" value="UniProtKB-KW"/>
</dbReference>
<feature type="transmembrane region" description="Helical" evidence="11">
    <location>
        <begin position="605"/>
        <end position="627"/>
    </location>
</feature>
<evidence type="ECO:0008006" key="16">
    <source>
        <dbReference type="Google" id="ProtNLM"/>
    </source>
</evidence>
<evidence type="ECO:0000256" key="9">
    <source>
        <dbReference type="ARBA" id="ARBA00043939"/>
    </source>
</evidence>
<dbReference type="GO" id="GO:0005886">
    <property type="term" value="C:plasma membrane"/>
    <property type="evidence" value="ECO:0007669"/>
    <property type="project" value="UniProtKB-SubCell"/>
</dbReference>
<feature type="transmembrane region" description="Helical" evidence="11">
    <location>
        <begin position="484"/>
        <end position="502"/>
    </location>
</feature>
<keyword evidence="7 11" id="KW-1133">Transmembrane helix</keyword>
<comment type="function">
    <text evidence="9">May transport inorganic phosphate (Pi).</text>
</comment>
<evidence type="ECO:0000256" key="10">
    <source>
        <dbReference type="SAM" id="Coils"/>
    </source>
</evidence>
<dbReference type="CDD" id="cd14476">
    <property type="entry name" value="SPX_PHO1_like"/>
    <property type="match status" value="1"/>
</dbReference>
<feature type="transmembrane region" description="Helical" evidence="11">
    <location>
        <begin position="448"/>
        <end position="472"/>
    </location>
</feature>
<evidence type="ECO:0000256" key="11">
    <source>
        <dbReference type="SAM" id="Phobius"/>
    </source>
</evidence>
<evidence type="ECO:0000256" key="8">
    <source>
        <dbReference type="ARBA" id="ARBA00023136"/>
    </source>
</evidence>
<proteinExistence type="inferred from homology"/>
<dbReference type="InterPro" id="IPR034092">
    <property type="entry name" value="PHO1_SPX"/>
</dbReference>
<feature type="transmembrane region" description="Helical" evidence="11">
    <location>
        <begin position="360"/>
        <end position="382"/>
    </location>
</feature>
<keyword evidence="6 11" id="KW-0812">Transmembrane</keyword>
<dbReference type="PANTHER" id="PTHR10783">
    <property type="entry name" value="XENOTROPIC AND POLYTROPIC RETROVIRUS RECEPTOR 1-RELATED"/>
    <property type="match status" value="1"/>
</dbReference>
<reference evidence="14" key="1">
    <citation type="submission" date="2022-06" db="EMBL/GenBank/DDBJ databases">
        <title>Uncovering the hologenomic basis of an extraordinary plant invasion.</title>
        <authorList>
            <person name="Bieker V.C."/>
            <person name="Martin M.D."/>
            <person name="Gilbert T."/>
            <person name="Hodgins K."/>
            <person name="Battlay P."/>
            <person name="Petersen B."/>
            <person name="Wilson J."/>
        </authorList>
    </citation>
    <scope>NUCLEOTIDE SEQUENCE</scope>
    <source>
        <strain evidence="14">AA19_3_7</strain>
        <tissue evidence="14">Leaf</tissue>
    </source>
</reference>
<keyword evidence="15" id="KW-1185">Reference proteome</keyword>
<dbReference type="PROSITE" id="PS51382">
    <property type="entry name" value="SPX"/>
    <property type="match status" value="1"/>
</dbReference>
<feature type="transmembrane region" description="Helical" evidence="11">
    <location>
        <begin position="647"/>
        <end position="669"/>
    </location>
</feature>
<feature type="transmembrane region" description="Helical" evidence="11">
    <location>
        <begin position="547"/>
        <end position="565"/>
    </location>
</feature>
<feature type="coiled-coil region" evidence="10">
    <location>
        <begin position="143"/>
        <end position="170"/>
    </location>
</feature>
<evidence type="ECO:0000256" key="4">
    <source>
        <dbReference type="ARBA" id="ARBA00022475"/>
    </source>
</evidence>
<accession>A0AAD5D1M1</accession>
<evidence type="ECO:0000256" key="2">
    <source>
        <dbReference type="ARBA" id="ARBA00009665"/>
    </source>
</evidence>
<name>A0AAD5D1M1_AMBAR</name>
<dbReference type="InterPro" id="IPR004342">
    <property type="entry name" value="EXS_C"/>
</dbReference>
<evidence type="ECO:0000256" key="7">
    <source>
        <dbReference type="ARBA" id="ARBA00022989"/>
    </source>
</evidence>